<feature type="region of interest" description="Disordered" evidence="1">
    <location>
        <begin position="197"/>
        <end position="243"/>
    </location>
</feature>
<dbReference type="GO" id="GO:0032021">
    <property type="term" value="C:NELF complex"/>
    <property type="evidence" value="ECO:0007669"/>
    <property type="project" value="TreeGrafter"/>
</dbReference>
<dbReference type="Pfam" id="PF06209">
    <property type="entry name" value="COBRA1"/>
    <property type="match status" value="2"/>
</dbReference>
<protein>
    <submittedName>
        <fullName evidence="2 4">Uncharacterized protein</fullName>
    </submittedName>
</protein>
<keyword evidence="3" id="KW-1185">Reference proteome</keyword>
<sequence>MQNPKPFVFPVMKKAIESLFTKPHITKEDIELFQDRYWEQLVPNFSQALKLLDIHGVSRHSILWALVSQVLGKTNSIKERHVNLIVDNPYLYDDAPLPVLRHIWVAHPHKFQEELHKVITRFQSNWSDALLDTLSMAVCSTASSTADLVPLLYWPPRRRRRDAAIVRIVEMIGDDQVLYEKIVNILREECMRAEQTAHQQASTALASVTAKEPNTPPPPPKRRRRLDSTSSNNSNRDKVTNESSPALISATLCTLRFDILMSLNEAKVDRLCVPDRIHRLVWGLDACVRNRRIDPRHASGLAYHLTIQRQRAKRASEDAAQSLEDQTEEEEEEEDGRADVRRSSQLAS</sequence>
<name>A0A183B522_9TREM</name>
<dbReference type="PANTHER" id="PTHR13503">
    <property type="entry name" value="NEGATIVE ELONGATION FACTOR COMPLEX MEMBER B"/>
    <property type="match status" value="1"/>
</dbReference>
<dbReference type="EMBL" id="UZAN01057225">
    <property type="protein sequence ID" value="VDP91579.1"/>
    <property type="molecule type" value="Genomic_DNA"/>
</dbReference>
<dbReference type="InterPro" id="IPR010405">
    <property type="entry name" value="COBRA1"/>
</dbReference>
<reference evidence="2 3" key="2">
    <citation type="submission" date="2018-11" db="EMBL/GenBank/DDBJ databases">
        <authorList>
            <consortium name="Pathogen Informatics"/>
        </authorList>
    </citation>
    <scope>NUCLEOTIDE SEQUENCE [LARGE SCALE GENOMIC DNA]</scope>
    <source>
        <strain evidence="2 3">Egypt</strain>
    </source>
</reference>
<feature type="compositionally biased region" description="Polar residues" evidence="1">
    <location>
        <begin position="197"/>
        <end position="206"/>
    </location>
</feature>
<feature type="region of interest" description="Disordered" evidence="1">
    <location>
        <begin position="310"/>
        <end position="348"/>
    </location>
</feature>
<reference evidence="4" key="1">
    <citation type="submission" date="2016-06" db="UniProtKB">
        <authorList>
            <consortium name="WormBaseParasite"/>
        </authorList>
    </citation>
    <scope>IDENTIFICATION</scope>
</reference>
<gene>
    <name evidence="2" type="ORF">ECPE_LOCUS14307</name>
</gene>
<evidence type="ECO:0000313" key="2">
    <source>
        <dbReference type="EMBL" id="VDP91579.1"/>
    </source>
</evidence>
<evidence type="ECO:0000313" key="3">
    <source>
        <dbReference type="Proteomes" id="UP000272942"/>
    </source>
</evidence>
<proteinExistence type="predicted"/>
<dbReference type="OrthoDB" id="5548359at2759"/>
<dbReference type="PANTHER" id="PTHR13503:SF3">
    <property type="entry name" value="NEGATIVE ELONGATION FACTOR B"/>
    <property type="match status" value="1"/>
</dbReference>
<organism evidence="4">
    <name type="scientific">Echinostoma caproni</name>
    <dbReference type="NCBI Taxonomy" id="27848"/>
    <lineage>
        <taxon>Eukaryota</taxon>
        <taxon>Metazoa</taxon>
        <taxon>Spiralia</taxon>
        <taxon>Lophotrochozoa</taxon>
        <taxon>Platyhelminthes</taxon>
        <taxon>Trematoda</taxon>
        <taxon>Digenea</taxon>
        <taxon>Plagiorchiida</taxon>
        <taxon>Echinostomata</taxon>
        <taxon>Echinostomatoidea</taxon>
        <taxon>Echinostomatidae</taxon>
        <taxon>Echinostoma</taxon>
    </lineage>
</organism>
<accession>A0A183B522</accession>
<dbReference type="GO" id="GO:0034244">
    <property type="term" value="P:negative regulation of transcription elongation by RNA polymerase II"/>
    <property type="evidence" value="ECO:0007669"/>
    <property type="project" value="TreeGrafter"/>
</dbReference>
<feature type="compositionally biased region" description="Acidic residues" evidence="1">
    <location>
        <begin position="325"/>
        <end position="336"/>
    </location>
</feature>
<dbReference type="WBParaSite" id="ECPE_0001434701-mRNA-1">
    <property type="protein sequence ID" value="ECPE_0001434701-mRNA-1"/>
    <property type="gene ID" value="ECPE_0001434701"/>
</dbReference>
<dbReference type="AlphaFoldDB" id="A0A183B522"/>
<dbReference type="Proteomes" id="UP000272942">
    <property type="component" value="Unassembled WGS sequence"/>
</dbReference>
<evidence type="ECO:0000256" key="1">
    <source>
        <dbReference type="SAM" id="MobiDB-lite"/>
    </source>
</evidence>
<evidence type="ECO:0000313" key="4">
    <source>
        <dbReference type="WBParaSite" id="ECPE_0001434701-mRNA-1"/>
    </source>
</evidence>